<gene>
    <name evidence="2" type="ORF">FKW77_001156</name>
</gene>
<name>A0A517L4U6_9PEZI</name>
<dbReference type="SUPFAM" id="SSF56112">
    <property type="entry name" value="Protein kinase-like (PK-like)"/>
    <property type="match status" value="1"/>
</dbReference>
<dbReference type="OrthoDB" id="10003767at2759"/>
<proteinExistence type="predicted"/>
<sequence>MRAATSQQTQLVASTNAGQADPRGWKARLTRLAGKFATKTFLHCLPFYPSASSLKPSSSSSTTILSTATSASTVETPEDKKAWWGPISDIDPVRICRLVKRLVGDQHGDHCWLHEKHAGGYNQVYIVMFDDGADGIKVVLKVPAAGWAPRWCEQDAIYLRSEALTLRYIHQQCDDVPFVPRTLAYDTTFDNEIGAPYLLMTHLKGRPASEIWGFVDEEGKYDLPEHPETRRTNLHMSLARAMWKLKHVEFDGIGLPDYVDDECNGPFIRTEFLSDVVDMPKEEDGGEIKADRMRYVNREWTEIPTFASTESFFWYWIGRGTSRFERYGAEQSLSLENVGHVQFMSLLPGQIPGSRLDFAKDSAETFSLSHKDLDFQNVLCDDDGNVTGIIDWEGVCSRPASLAWAALPLWLRQDWDNDNNWPWNSLDWTLPQNEMLHYRQQYSEKLNELESRPESHQGPDHPAISHLTCSLYETCRDRDGDLSLWCDRLLQLMVPTFRIDFFVNLGRHGWTFLPSDPDDDPTKLDDWLKEWHLFYHLNYGCSSAEWKLIQATKSAKARDPDRNIVCSSSNVSSEDADSIDARSSLDMNESRPSTPDTDVSLSPASSPAQWSLLPSLTESEDTHVEDVGLLDSQPGPPEVAHTANTAPTLTQISAPAEVVKEARSLPQAAVKTPMDTLPEINMPREQTLEKAFIPSISSTAQSSVAGFLLRSQFPPAVLSTSQAPPSPPPKVDLLASEHRATDSVKGNKFKSKLRRAPRQTMGCAKRETRLTNKPTEIEEERRTVVKEMNEREYGSTVGKYLIDGQEDLELDESVVRIKKKEDPVPEMSRKVERAYERCMAVGF</sequence>
<reference evidence="2 3" key="1">
    <citation type="submission" date="2019-07" db="EMBL/GenBank/DDBJ databases">
        <title>Finished genome of Venturia effusa.</title>
        <authorList>
            <person name="Young C.A."/>
            <person name="Cox M.P."/>
            <person name="Ganley A.R.D."/>
            <person name="David W.J."/>
        </authorList>
    </citation>
    <scope>NUCLEOTIDE SEQUENCE [LARGE SCALE GENOMIC DNA]</scope>
    <source>
        <strain evidence="3">albino</strain>
    </source>
</reference>
<protein>
    <submittedName>
        <fullName evidence="2">Uncharacterized protein</fullName>
    </submittedName>
</protein>
<dbReference type="AlphaFoldDB" id="A0A517L4U6"/>
<evidence type="ECO:0000256" key="1">
    <source>
        <dbReference type="SAM" id="MobiDB-lite"/>
    </source>
</evidence>
<dbReference type="InterPro" id="IPR051678">
    <property type="entry name" value="AGP_Transferase"/>
</dbReference>
<evidence type="ECO:0000313" key="3">
    <source>
        <dbReference type="Proteomes" id="UP000316270"/>
    </source>
</evidence>
<dbReference type="Gene3D" id="3.90.1200.10">
    <property type="match status" value="1"/>
</dbReference>
<dbReference type="Proteomes" id="UP000316270">
    <property type="component" value="Chromosome 5"/>
</dbReference>
<dbReference type="EMBL" id="CP042189">
    <property type="protein sequence ID" value="QDS70667.1"/>
    <property type="molecule type" value="Genomic_DNA"/>
</dbReference>
<dbReference type="PANTHER" id="PTHR21310:SF51">
    <property type="entry name" value="AMINOGLYCOSIDE PHOSPHOTRANSFERASE DOMAIN-CONTAINING PROTEIN"/>
    <property type="match status" value="1"/>
</dbReference>
<dbReference type="InterPro" id="IPR011009">
    <property type="entry name" value="Kinase-like_dom_sf"/>
</dbReference>
<dbReference type="PANTHER" id="PTHR21310">
    <property type="entry name" value="AMINOGLYCOSIDE PHOSPHOTRANSFERASE-RELATED-RELATED"/>
    <property type="match status" value="1"/>
</dbReference>
<accession>A0A517L4U6</accession>
<feature type="compositionally biased region" description="Polar residues" evidence="1">
    <location>
        <begin position="585"/>
        <end position="609"/>
    </location>
</feature>
<feature type="region of interest" description="Disordered" evidence="1">
    <location>
        <begin position="1"/>
        <end position="21"/>
    </location>
</feature>
<evidence type="ECO:0000313" key="2">
    <source>
        <dbReference type="EMBL" id="QDS70667.1"/>
    </source>
</evidence>
<organism evidence="2 3">
    <name type="scientific">Venturia effusa</name>
    <dbReference type="NCBI Taxonomy" id="50376"/>
    <lineage>
        <taxon>Eukaryota</taxon>
        <taxon>Fungi</taxon>
        <taxon>Dikarya</taxon>
        <taxon>Ascomycota</taxon>
        <taxon>Pezizomycotina</taxon>
        <taxon>Dothideomycetes</taxon>
        <taxon>Pleosporomycetidae</taxon>
        <taxon>Venturiales</taxon>
        <taxon>Venturiaceae</taxon>
        <taxon>Venturia</taxon>
    </lineage>
</organism>
<feature type="region of interest" description="Disordered" evidence="1">
    <location>
        <begin position="559"/>
        <end position="609"/>
    </location>
</feature>
<feature type="compositionally biased region" description="Low complexity" evidence="1">
    <location>
        <begin position="563"/>
        <end position="573"/>
    </location>
</feature>
<keyword evidence="3" id="KW-1185">Reference proteome</keyword>
<feature type="compositionally biased region" description="Polar residues" evidence="1">
    <location>
        <begin position="1"/>
        <end position="18"/>
    </location>
</feature>